<proteinExistence type="predicted"/>
<evidence type="ECO:0000313" key="1">
    <source>
        <dbReference type="EMBL" id="MCE8021281.1"/>
    </source>
</evidence>
<accession>A0ABS9AHN3</accession>
<keyword evidence="2" id="KW-1185">Reference proteome</keyword>
<gene>
    <name evidence="1" type="ORF">HOP51_14350</name>
</gene>
<dbReference type="SUPFAM" id="SSF103642">
    <property type="entry name" value="Sec-C motif"/>
    <property type="match status" value="1"/>
</dbReference>
<comment type="caution">
    <text evidence="1">The sequence shown here is derived from an EMBL/GenBank/DDBJ whole genome shotgun (WGS) entry which is preliminary data.</text>
</comment>
<sequence>MGSNNRNKPCWCGSGKKYKKCHLNREQQEPLTRGDLEAYSKNQKSKKICSVENLYPDECSGKIINAHTISKSGSLKEISENGHVMGTKPSLAGLIKSDGKLALEKVGINKASTFTGFCSAHDKNIFSPLEDEKITLSDKQLFLLAYRGFCRELFHKEQNKETANLMKESDRGQDQMLQAMLQGYAGAYDSGVDLALRDLGFIKKEMDSILVSEDYSKINHCVFELDATPKILVSAMITPEMDFQGNELQRLGLQNEVYEYVIFNCISYENKGCFVFSWLASNEKHCDRFIESLLKLDNVQVSDALVRFCYSFSENTWASPSWWNSLSEEEKNSIGKRLMHGTPMENHPPDCLVDDGYRYKAMSINKRELRVSEKT</sequence>
<dbReference type="InterPro" id="IPR004027">
    <property type="entry name" value="SEC_C_motif"/>
</dbReference>
<dbReference type="EMBL" id="JABFTT010000010">
    <property type="protein sequence ID" value="MCE8021281.1"/>
    <property type="molecule type" value="Genomic_DNA"/>
</dbReference>
<dbReference type="Pfam" id="PF02810">
    <property type="entry name" value="SEC-C"/>
    <property type="match status" value="1"/>
</dbReference>
<dbReference type="Gene3D" id="3.10.450.50">
    <property type="match status" value="1"/>
</dbReference>
<evidence type="ECO:0000313" key="2">
    <source>
        <dbReference type="Proteomes" id="UP001320122"/>
    </source>
</evidence>
<organism evidence="1 2">
    <name type="scientific">Billgrantia zhangzhouensis</name>
    <dbReference type="NCBI Taxonomy" id="2733481"/>
    <lineage>
        <taxon>Bacteria</taxon>
        <taxon>Pseudomonadati</taxon>
        <taxon>Pseudomonadota</taxon>
        <taxon>Gammaproteobacteria</taxon>
        <taxon>Oceanospirillales</taxon>
        <taxon>Halomonadaceae</taxon>
        <taxon>Billgrantia</taxon>
    </lineage>
</organism>
<name>A0ABS9AHN3_9GAMM</name>
<protein>
    <submittedName>
        <fullName evidence="1">SEC-C domain-containing protein</fullName>
    </submittedName>
</protein>
<dbReference type="Proteomes" id="UP001320122">
    <property type="component" value="Unassembled WGS sequence"/>
</dbReference>
<reference evidence="1 2" key="1">
    <citation type="journal article" date="2021" name="Front. Microbiol.">
        <title>Aerobic Denitrification and Heterotrophic Sulfur Oxidation in the Genus Halomonas Revealed by Six Novel Species Characterizations and Genome-Based Analysis.</title>
        <authorList>
            <person name="Wang L."/>
            <person name="Shao Z."/>
        </authorList>
    </citation>
    <scope>NUCLEOTIDE SEQUENCE [LARGE SCALE GENOMIC DNA]</scope>
    <source>
        <strain evidence="1 2">MCCC 1A11036</strain>
    </source>
</reference>